<dbReference type="Gene3D" id="3.40.30.10">
    <property type="entry name" value="Glutaredoxin"/>
    <property type="match status" value="1"/>
</dbReference>
<feature type="domain" description="DSBA-like thioredoxin" evidence="1">
    <location>
        <begin position="9"/>
        <end position="187"/>
    </location>
</feature>
<keyword evidence="3" id="KW-1185">Reference proteome</keyword>
<reference evidence="2 3" key="1">
    <citation type="submission" date="2016-10" db="EMBL/GenBank/DDBJ databases">
        <authorList>
            <person name="Cai Z."/>
        </authorList>
    </citation>
    <scope>NUCLEOTIDE SEQUENCE [LARGE SCALE GENOMIC DNA]</scope>
    <source>
        <strain evidence="2 3">CGMCC 1.10826</strain>
    </source>
</reference>
<dbReference type="OrthoDB" id="155520at2"/>
<dbReference type="GO" id="GO:0016491">
    <property type="term" value="F:oxidoreductase activity"/>
    <property type="evidence" value="ECO:0007669"/>
    <property type="project" value="InterPro"/>
</dbReference>
<dbReference type="RefSeq" id="WP_110850740.1">
    <property type="nucleotide sequence ID" value="NZ_QKLZ01000001.1"/>
</dbReference>
<keyword evidence="2" id="KW-0413">Isomerase</keyword>
<dbReference type="Pfam" id="PF01323">
    <property type="entry name" value="DSBA"/>
    <property type="match status" value="1"/>
</dbReference>
<dbReference type="EMBL" id="UETB01000001">
    <property type="protein sequence ID" value="SSA36554.1"/>
    <property type="molecule type" value="Genomic_DNA"/>
</dbReference>
<proteinExistence type="predicted"/>
<dbReference type="Proteomes" id="UP000250222">
    <property type="component" value="Unassembled WGS sequence"/>
</dbReference>
<evidence type="ECO:0000313" key="2">
    <source>
        <dbReference type="EMBL" id="SSA36554.1"/>
    </source>
</evidence>
<dbReference type="SUPFAM" id="SSF52833">
    <property type="entry name" value="Thioredoxin-like"/>
    <property type="match status" value="1"/>
</dbReference>
<dbReference type="GO" id="GO:0016853">
    <property type="term" value="F:isomerase activity"/>
    <property type="evidence" value="ECO:0007669"/>
    <property type="project" value="UniProtKB-KW"/>
</dbReference>
<dbReference type="AlphaFoldDB" id="A0A2Y8ZWW9"/>
<evidence type="ECO:0000313" key="3">
    <source>
        <dbReference type="Proteomes" id="UP000250222"/>
    </source>
</evidence>
<evidence type="ECO:0000259" key="1">
    <source>
        <dbReference type="Pfam" id="PF01323"/>
    </source>
</evidence>
<organism evidence="2 3">
    <name type="scientific">Georgenia satyanarayanai</name>
    <dbReference type="NCBI Taxonomy" id="860221"/>
    <lineage>
        <taxon>Bacteria</taxon>
        <taxon>Bacillati</taxon>
        <taxon>Actinomycetota</taxon>
        <taxon>Actinomycetes</taxon>
        <taxon>Micrococcales</taxon>
        <taxon>Bogoriellaceae</taxon>
        <taxon>Georgenia</taxon>
    </lineage>
</organism>
<sequence length="222" mass="24215">MPIHVEPGTIVLYSDVACGWATLALHRFYAARAEAGLEDEVRVDHRLFLLEDVNASPLPLDFVSGEIPVFAGLAPDFGYQQWQGKESEWPVTTLLANEAVHAAKAQGLAASEELDLALRRALFAESRTVSMLHEILAVAESCPSVDTGALREALDDGRARGPMMRDYRTHREDVQGSPHVFLADGSDVHNPGIEFHLEDEVPVIDSDDPDAMAALVRRAAGH</sequence>
<accession>A0A2Y8ZWW9</accession>
<protein>
    <submittedName>
        <fullName evidence="2">Predicted dithiol-disulfide isomerase, DsbA family</fullName>
    </submittedName>
</protein>
<dbReference type="InterPro" id="IPR001853">
    <property type="entry name" value="DSBA-like_thioredoxin_dom"/>
</dbReference>
<gene>
    <name evidence="2" type="ORF">SAMN05216184_101218</name>
</gene>
<name>A0A2Y8ZWW9_9MICO</name>
<dbReference type="InterPro" id="IPR036249">
    <property type="entry name" value="Thioredoxin-like_sf"/>
</dbReference>